<keyword evidence="1" id="KW-0812">Transmembrane</keyword>
<organism evidence="3 4">
    <name type="scientific">Candidatus Zymogenus saltonus</name>
    <dbReference type="NCBI Taxonomy" id="2844893"/>
    <lineage>
        <taxon>Bacteria</taxon>
        <taxon>Deltaproteobacteria</taxon>
        <taxon>Candidatus Zymogenia</taxon>
        <taxon>Candidatus Zymogeniales</taxon>
        <taxon>Candidatus Zymogenaceae</taxon>
        <taxon>Candidatus Zymogenus</taxon>
    </lineage>
</organism>
<dbReference type="Pfam" id="PF14358">
    <property type="entry name" value="DUF4405"/>
    <property type="match status" value="1"/>
</dbReference>
<evidence type="ECO:0000256" key="1">
    <source>
        <dbReference type="SAM" id="Phobius"/>
    </source>
</evidence>
<feature type="transmembrane region" description="Helical" evidence="1">
    <location>
        <begin position="51"/>
        <end position="76"/>
    </location>
</feature>
<feature type="transmembrane region" description="Helical" evidence="1">
    <location>
        <begin position="88"/>
        <end position="108"/>
    </location>
</feature>
<gene>
    <name evidence="3" type="ORF">JW984_09200</name>
</gene>
<dbReference type="InterPro" id="IPR025517">
    <property type="entry name" value="DUF4405"/>
</dbReference>
<dbReference type="EMBL" id="JAFGIX010000046">
    <property type="protein sequence ID" value="MBN1573356.1"/>
    <property type="molecule type" value="Genomic_DNA"/>
</dbReference>
<evidence type="ECO:0000259" key="2">
    <source>
        <dbReference type="Pfam" id="PF14358"/>
    </source>
</evidence>
<reference evidence="3" key="2">
    <citation type="submission" date="2021-01" db="EMBL/GenBank/DDBJ databases">
        <authorList>
            <person name="Hahn C.R."/>
            <person name="Youssef N.H."/>
            <person name="Elshahed M."/>
        </authorList>
    </citation>
    <scope>NUCLEOTIDE SEQUENCE</scope>
    <source>
        <strain evidence="3">Zod_Metabat.24</strain>
    </source>
</reference>
<keyword evidence="1" id="KW-0472">Membrane</keyword>
<evidence type="ECO:0000313" key="3">
    <source>
        <dbReference type="EMBL" id="MBN1573356.1"/>
    </source>
</evidence>
<dbReference type="AlphaFoldDB" id="A0A9D8KGH2"/>
<accession>A0A9D8KGH2</accession>
<comment type="caution">
    <text evidence="3">The sequence shown here is derived from an EMBL/GenBank/DDBJ whole genome shotgun (WGS) entry which is preliminary data.</text>
</comment>
<feature type="transmembrane region" description="Helical" evidence="1">
    <location>
        <begin position="12"/>
        <end position="31"/>
    </location>
</feature>
<sequence>MKRTKINFWVDTLIFINFVGAIFTGVLLHRFPPELKENLIFGVNRYDWGDLHWMLCLSLILLCAIHLVLHWGWININFNKYLRVGPKTLIGFILMIVLLSGILAPMFLTSGFPNRKEFKDTYPKTLSGDVEVKVDVSGY</sequence>
<keyword evidence="1" id="KW-1133">Transmembrane helix</keyword>
<evidence type="ECO:0000313" key="4">
    <source>
        <dbReference type="Proteomes" id="UP000809273"/>
    </source>
</evidence>
<dbReference type="Proteomes" id="UP000809273">
    <property type="component" value="Unassembled WGS sequence"/>
</dbReference>
<protein>
    <submittedName>
        <fullName evidence="3">DUF4405 domain-containing protein</fullName>
    </submittedName>
</protein>
<reference evidence="3" key="1">
    <citation type="journal article" date="2021" name="Environ. Microbiol.">
        <title>Genomic characterization of three novel Desulfobacterota classes expand the metabolic and phylogenetic diversity of the phylum.</title>
        <authorList>
            <person name="Murphy C.L."/>
            <person name="Biggerstaff J."/>
            <person name="Eichhorn A."/>
            <person name="Ewing E."/>
            <person name="Shahan R."/>
            <person name="Soriano D."/>
            <person name="Stewart S."/>
            <person name="VanMol K."/>
            <person name="Walker R."/>
            <person name="Walters P."/>
            <person name="Elshahed M.S."/>
            <person name="Youssef N.H."/>
        </authorList>
    </citation>
    <scope>NUCLEOTIDE SEQUENCE</scope>
    <source>
        <strain evidence="3">Zod_Metabat.24</strain>
    </source>
</reference>
<proteinExistence type="predicted"/>
<name>A0A9D8KGH2_9DELT</name>
<feature type="domain" description="Flavinylation-associated cytochrome" evidence="2">
    <location>
        <begin position="9"/>
        <end position="71"/>
    </location>
</feature>